<sequence length="63" mass="6537">GGHLQRNTRRSGNHSQQRPPSGIVHVDEHTDQVVARGGAASSQGLPPEGSSIRLRAKATASSA</sequence>
<reference evidence="2 3" key="1">
    <citation type="journal article" date="2014" name="Agronomy (Basel)">
        <title>A Draft Genome Sequence for Ensete ventricosum, the Drought-Tolerant Tree Against Hunger.</title>
        <authorList>
            <person name="Harrison J."/>
            <person name="Moore K.A."/>
            <person name="Paszkiewicz K."/>
            <person name="Jones T."/>
            <person name="Grant M."/>
            <person name="Ambacheew D."/>
            <person name="Muzemil S."/>
            <person name="Studholme D.J."/>
        </authorList>
    </citation>
    <scope>NUCLEOTIDE SEQUENCE [LARGE SCALE GENOMIC DNA]</scope>
</reference>
<gene>
    <name evidence="2" type="ORF">B296_00035741</name>
</gene>
<feature type="compositionally biased region" description="Basic residues" evidence="1">
    <location>
        <begin position="1"/>
        <end position="12"/>
    </location>
</feature>
<accession>A0A426YNF3</accession>
<feature type="region of interest" description="Disordered" evidence="1">
    <location>
        <begin position="36"/>
        <end position="63"/>
    </location>
</feature>
<comment type="caution">
    <text evidence="2">The sequence shown here is derived from an EMBL/GenBank/DDBJ whole genome shotgun (WGS) entry which is preliminary data.</text>
</comment>
<feature type="non-terminal residue" evidence="2">
    <location>
        <position position="1"/>
    </location>
</feature>
<name>A0A426YNF3_ENSVE</name>
<organism evidence="2 3">
    <name type="scientific">Ensete ventricosum</name>
    <name type="common">Abyssinian banana</name>
    <name type="synonym">Musa ensete</name>
    <dbReference type="NCBI Taxonomy" id="4639"/>
    <lineage>
        <taxon>Eukaryota</taxon>
        <taxon>Viridiplantae</taxon>
        <taxon>Streptophyta</taxon>
        <taxon>Embryophyta</taxon>
        <taxon>Tracheophyta</taxon>
        <taxon>Spermatophyta</taxon>
        <taxon>Magnoliopsida</taxon>
        <taxon>Liliopsida</taxon>
        <taxon>Zingiberales</taxon>
        <taxon>Musaceae</taxon>
        <taxon>Ensete</taxon>
    </lineage>
</organism>
<proteinExistence type="predicted"/>
<feature type="region of interest" description="Disordered" evidence="1">
    <location>
        <begin position="1"/>
        <end position="24"/>
    </location>
</feature>
<evidence type="ECO:0000256" key="1">
    <source>
        <dbReference type="SAM" id="MobiDB-lite"/>
    </source>
</evidence>
<evidence type="ECO:0000313" key="2">
    <source>
        <dbReference type="EMBL" id="RRT53259.1"/>
    </source>
</evidence>
<dbReference type="EMBL" id="AMZH03011231">
    <property type="protein sequence ID" value="RRT53259.1"/>
    <property type="molecule type" value="Genomic_DNA"/>
</dbReference>
<evidence type="ECO:0000313" key="3">
    <source>
        <dbReference type="Proteomes" id="UP000287651"/>
    </source>
</evidence>
<dbReference type="Proteomes" id="UP000287651">
    <property type="component" value="Unassembled WGS sequence"/>
</dbReference>
<dbReference type="AlphaFoldDB" id="A0A426YNF3"/>
<protein>
    <submittedName>
        <fullName evidence="2">Uncharacterized protein</fullName>
    </submittedName>
</protein>